<feature type="domain" description="RRM" evidence="4">
    <location>
        <begin position="102"/>
        <end position="182"/>
    </location>
</feature>
<dbReference type="Pfam" id="PF00076">
    <property type="entry name" value="RRM_1"/>
    <property type="match status" value="2"/>
</dbReference>
<dbReference type="InterPro" id="IPR035979">
    <property type="entry name" value="RBD_domain_sf"/>
</dbReference>
<accession>A0ABQ9Y4J1</accession>
<organism evidence="5 6">
    <name type="scientific">Blattamonas nauphoetae</name>
    <dbReference type="NCBI Taxonomy" id="2049346"/>
    <lineage>
        <taxon>Eukaryota</taxon>
        <taxon>Metamonada</taxon>
        <taxon>Preaxostyla</taxon>
        <taxon>Oxymonadida</taxon>
        <taxon>Blattamonas</taxon>
    </lineage>
</organism>
<feature type="compositionally biased region" description="Basic residues" evidence="3">
    <location>
        <begin position="186"/>
        <end position="200"/>
    </location>
</feature>
<keyword evidence="6" id="KW-1185">Reference proteome</keyword>
<dbReference type="PANTHER" id="PTHR48025:SF1">
    <property type="entry name" value="RRM DOMAIN-CONTAINING PROTEIN"/>
    <property type="match status" value="1"/>
</dbReference>
<feature type="region of interest" description="Disordered" evidence="3">
    <location>
        <begin position="507"/>
        <end position="536"/>
    </location>
</feature>
<dbReference type="Gene3D" id="3.30.70.330">
    <property type="match status" value="2"/>
</dbReference>
<dbReference type="SMART" id="SM00360">
    <property type="entry name" value="RRM"/>
    <property type="match status" value="2"/>
</dbReference>
<gene>
    <name evidence="5" type="ORF">BLNAU_6382</name>
</gene>
<evidence type="ECO:0000256" key="1">
    <source>
        <dbReference type="ARBA" id="ARBA00022884"/>
    </source>
</evidence>
<feature type="compositionally biased region" description="Polar residues" evidence="3">
    <location>
        <begin position="284"/>
        <end position="293"/>
    </location>
</feature>
<dbReference type="InterPro" id="IPR000504">
    <property type="entry name" value="RRM_dom"/>
</dbReference>
<evidence type="ECO:0000313" key="5">
    <source>
        <dbReference type="EMBL" id="KAK2958613.1"/>
    </source>
</evidence>
<dbReference type="EMBL" id="JARBJD010000036">
    <property type="protein sequence ID" value="KAK2958613.1"/>
    <property type="molecule type" value="Genomic_DNA"/>
</dbReference>
<feature type="region of interest" description="Disordered" evidence="3">
    <location>
        <begin position="571"/>
        <end position="593"/>
    </location>
</feature>
<feature type="compositionally biased region" description="Acidic residues" evidence="3">
    <location>
        <begin position="521"/>
        <end position="530"/>
    </location>
</feature>
<dbReference type="SUPFAM" id="SSF54928">
    <property type="entry name" value="RNA-binding domain, RBD"/>
    <property type="match status" value="2"/>
</dbReference>
<evidence type="ECO:0000313" key="6">
    <source>
        <dbReference type="Proteomes" id="UP001281761"/>
    </source>
</evidence>
<comment type="caution">
    <text evidence="5">The sequence shown here is derived from an EMBL/GenBank/DDBJ whole genome shotgun (WGS) entry which is preliminary data.</text>
</comment>
<dbReference type="PANTHER" id="PTHR48025">
    <property type="entry name" value="OS02G0815200 PROTEIN"/>
    <property type="match status" value="1"/>
</dbReference>
<dbReference type="Proteomes" id="UP001281761">
    <property type="component" value="Unassembled WGS sequence"/>
</dbReference>
<feature type="compositionally biased region" description="Low complexity" evidence="3">
    <location>
        <begin position="294"/>
        <end position="310"/>
    </location>
</feature>
<protein>
    <submittedName>
        <fullName evidence="5">Polyadenylate-binding protein</fullName>
    </submittedName>
</protein>
<dbReference type="InterPro" id="IPR050502">
    <property type="entry name" value="Euk_RNA-bind_prot"/>
</dbReference>
<dbReference type="InterPro" id="IPR012677">
    <property type="entry name" value="Nucleotide-bd_a/b_plait_sf"/>
</dbReference>
<evidence type="ECO:0000256" key="3">
    <source>
        <dbReference type="SAM" id="MobiDB-lite"/>
    </source>
</evidence>
<name>A0ABQ9Y4J1_9EUKA</name>
<evidence type="ECO:0000259" key="4">
    <source>
        <dbReference type="PROSITE" id="PS50102"/>
    </source>
</evidence>
<feature type="region of interest" description="Disordered" evidence="3">
    <location>
        <begin position="284"/>
        <end position="311"/>
    </location>
</feature>
<reference evidence="5 6" key="1">
    <citation type="journal article" date="2022" name="bioRxiv">
        <title>Genomics of Preaxostyla Flagellates Illuminates Evolutionary Transitions and the Path Towards Mitochondrial Loss.</title>
        <authorList>
            <person name="Novak L.V.F."/>
            <person name="Treitli S.C."/>
            <person name="Pyrih J."/>
            <person name="Halakuc P."/>
            <person name="Pipaliya S.V."/>
            <person name="Vacek V."/>
            <person name="Brzon O."/>
            <person name="Soukal P."/>
            <person name="Eme L."/>
            <person name="Dacks J.B."/>
            <person name="Karnkowska A."/>
            <person name="Elias M."/>
            <person name="Hampl V."/>
        </authorList>
    </citation>
    <scope>NUCLEOTIDE SEQUENCE [LARGE SCALE GENOMIC DNA]</scope>
    <source>
        <strain evidence="5">NAU3</strain>
        <tissue evidence="5">Gut</tissue>
    </source>
</reference>
<feature type="domain" description="RRM" evidence="4">
    <location>
        <begin position="14"/>
        <end position="91"/>
    </location>
</feature>
<evidence type="ECO:0000256" key="2">
    <source>
        <dbReference type="PROSITE-ProRule" id="PRU00176"/>
    </source>
</evidence>
<feature type="region of interest" description="Disordered" evidence="3">
    <location>
        <begin position="365"/>
        <end position="438"/>
    </location>
</feature>
<dbReference type="CDD" id="cd00590">
    <property type="entry name" value="RRM_SF"/>
    <property type="match status" value="2"/>
</dbReference>
<feature type="compositionally biased region" description="Polar residues" evidence="3">
    <location>
        <begin position="414"/>
        <end position="428"/>
    </location>
</feature>
<keyword evidence="1 2" id="KW-0694">RNA-binding</keyword>
<dbReference type="PROSITE" id="PS50102">
    <property type="entry name" value="RRM"/>
    <property type="match status" value="2"/>
</dbReference>
<proteinExistence type="predicted"/>
<feature type="compositionally biased region" description="Low complexity" evidence="3">
    <location>
        <begin position="401"/>
        <end position="413"/>
    </location>
</feature>
<sequence length="593" mass="64552">MYSDLVEYRELDLTNLYIRSLPYSFVDKDLYILCSQYGSVLSAKVMTSRLGRSRGYGFARFEDESSAKIALEHLEGMRIKGQQLSVKYSFKMSEDTEEEPQLNLYVKPIGDSITSEDLHKLFSQFGPVREVNLLVEPLSGKNRQIGFVSMMDLESAKKAHDNLKGYKFDEFSPQLTVRYAESERGKRTRQEKRKESKRKHFLDLSGSSDSDETRSASLGANLIEGRPIVPLPNTHAAPNSKAILLHLSPPSASVSSSNPNSPVTELNVSPNLLVPVRPLSTSDLSPIQTTSPHSITNTSPSSHFSSYSMPPSTPIPDLPKGLIGQKMMGQHGQTLFCSELLGPSKNAWDQIPSLVFPRTIPIFTPSLPTNPPIPTATLTSARDNAVVRPESEHSHARLTLSPSQPSPSSSSPPTADTRQPALSSQEGQSWGFGGEGLDGSMSSVLGEISLSDSALPHTLSWPGWLTDSADEESSDELSLCGISLTSELCWEEIGRQGDCGEVVREDEDAKDGLNEAGPTEANEEEEEEWSSQDTVKQLSLKSDGCEWMPHPVRSFAATSVSSGAGLECGAGDKDCAVERTGQPKDPAGKEEFG</sequence>
<feature type="region of interest" description="Disordered" evidence="3">
    <location>
        <begin position="179"/>
        <end position="215"/>
    </location>
</feature>